<dbReference type="PROSITE" id="PS50023">
    <property type="entry name" value="LIM_DOMAIN_2"/>
    <property type="match status" value="3"/>
</dbReference>
<dbReference type="InterPro" id="IPR006643">
    <property type="entry name" value="Zasp-like_motif"/>
</dbReference>
<keyword evidence="2" id="KW-0963">Cytoplasm</keyword>
<dbReference type="PROSITE" id="PS00478">
    <property type="entry name" value="LIM_DOMAIN_1"/>
    <property type="match status" value="1"/>
</dbReference>
<dbReference type="InterPro" id="IPR001781">
    <property type="entry name" value="Znf_LIM"/>
</dbReference>
<dbReference type="Proteomes" id="UP000053872">
    <property type="component" value="Unassembled WGS sequence"/>
</dbReference>
<accession>A0A2I0MFK4</accession>
<dbReference type="FunFam" id="2.30.42.10:FF:000019">
    <property type="entry name" value="LIM domain binding 3 isoform 1"/>
    <property type="match status" value="1"/>
</dbReference>
<keyword evidence="6 7" id="KW-0440">LIM domain</keyword>
<dbReference type="InterPro" id="IPR050604">
    <property type="entry name" value="PDZ-LIM_domain"/>
</dbReference>
<evidence type="ECO:0000256" key="5">
    <source>
        <dbReference type="ARBA" id="ARBA00022833"/>
    </source>
</evidence>
<dbReference type="FunFam" id="2.10.110.10:FF:000020">
    <property type="entry name" value="PDZ and LIM domain protein 5"/>
    <property type="match status" value="1"/>
</dbReference>
<feature type="region of interest" description="Disordered" evidence="8">
    <location>
        <begin position="356"/>
        <end position="398"/>
    </location>
</feature>
<feature type="region of interest" description="Disordered" evidence="8">
    <location>
        <begin position="234"/>
        <end position="295"/>
    </location>
</feature>
<dbReference type="GeneID" id="102097170"/>
<dbReference type="GO" id="GO:0031941">
    <property type="term" value="C:filamentous actin"/>
    <property type="evidence" value="ECO:0007669"/>
    <property type="project" value="TreeGrafter"/>
</dbReference>
<dbReference type="GO" id="GO:0030018">
    <property type="term" value="C:Z disc"/>
    <property type="evidence" value="ECO:0007669"/>
    <property type="project" value="UniProtKB-SubCell"/>
</dbReference>
<dbReference type="SUPFAM" id="SSF57716">
    <property type="entry name" value="Glucocorticoid receptor-like (DNA-binding domain)"/>
    <property type="match status" value="4"/>
</dbReference>
<evidence type="ECO:0000259" key="10">
    <source>
        <dbReference type="PROSITE" id="PS50106"/>
    </source>
</evidence>
<dbReference type="EMBL" id="AKCR02000016">
    <property type="protein sequence ID" value="PKK28447.1"/>
    <property type="molecule type" value="Genomic_DNA"/>
</dbReference>
<organism evidence="11 12">
    <name type="scientific">Columba livia</name>
    <name type="common">Rock dove</name>
    <dbReference type="NCBI Taxonomy" id="8932"/>
    <lineage>
        <taxon>Eukaryota</taxon>
        <taxon>Metazoa</taxon>
        <taxon>Chordata</taxon>
        <taxon>Craniata</taxon>
        <taxon>Vertebrata</taxon>
        <taxon>Euteleostomi</taxon>
        <taxon>Archelosauria</taxon>
        <taxon>Archosauria</taxon>
        <taxon>Dinosauria</taxon>
        <taxon>Saurischia</taxon>
        <taxon>Theropoda</taxon>
        <taxon>Coelurosauria</taxon>
        <taxon>Aves</taxon>
        <taxon>Neognathae</taxon>
        <taxon>Neoaves</taxon>
        <taxon>Columbimorphae</taxon>
        <taxon>Columbiformes</taxon>
        <taxon>Columbidae</taxon>
        <taxon>Columba</taxon>
    </lineage>
</organism>
<dbReference type="SMART" id="SM00228">
    <property type="entry name" value="PDZ"/>
    <property type="match status" value="1"/>
</dbReference>
<sequence>MAYSVTLNGPGPWGFRLQGGKDFNMPLTISRITPGSKAAQSQMNQGDLVVAIDGVNTDSMTHLEAQNKIKSASHNLSLTLQKSKRPVPVSTTAPRIDSPRAVIPHQKVITNTAANTDFTERFNPNVLKDSALSTHKPIEVKGLGGKATIIHAQYNTPISMYSQDAIMDAIAGQAQAQGGEFASSLPLKDPHVDSASPVYQAVLKTQNKPEDESEDWSRRSANLQSRSFRILAQMTGTEYMQDPDEEALRRSRDKENVAAASENSTPVEHAPVSTSSASAPAPHASAHQPATAAQSTASLMIPPATTSVVQESFSSSFQRVLAAPSSLSQPKPFHGSKNMSLAASTISSALSSQSSFNRHSSTSINYQSNKRNTSQSYTPTPVSGSYSESPTASATSKTRVITTASIKPSVYQPAPAPVHSYTPPSTEPASRPPWVTDDSFSQKFAPGKTTTTVTKHILPRGAPVRSPGSTSAYPSPVSASSQAPPIARGTFQKAERFPASSRTPLCGHCNSIIRGPFLVAMGRSWHPEEFNCAYCKTSLADVCFVEEQNSVYCERCYEQFFAPTCARCHTKIMGEVMHALRQTWHTTCFVCAACKMPFGNSLFHMEDGEPYCEKDYIALFSTKCHGCDFPVEAGDKFIEALGHTWHDTCFICAVCHVNLEGQPFYSKKDKPLCKKHAHAINI</sequence>
<feature type="domain" description="LIM zinc-binding" evidence="9">
    <location>
        <begin position="623"/>
        <end position="682"/>
    </location>
</feature>
<feature type="domain" description="LIM zinc-binding" evidence="9">
    <location>
        <begin position="504"/>
        <end position="562"/>
    </location>
</feature>
<keyword evidence="5 7" id="KW-0862">Zinc</keyword>
<dbReference type="CDD" id="cd09460">
    <property type="entry name" value="LIM3_ZASP_Cypher"/>
    <property type="match status" value="1"/>
</dbReference>
<feature type="compositionally biased region" description="Low complexity" evidence="8">
    <location>
        <begin position="269"/>
        <end position="295"/>
    </location>
</feature>
<dbReference type="GO" id="GO:0046872">
    <property type="term" value="F:metal ion binding"/>
    <property type="evidence" value="ECO:0007669"/>
    <property type="project" value="UniProtKB-KW"/>
</dbReference>
<name>A0A2I0MFK4_COLLI</name>
<dbReference type="GO" id="GO:0061061">
    <property type="term" value="P:muscle structure development"/>
    <property type="evidence" value="ECO:0007669"/>
    <property type="project" value="TreeGrafter"/>
</dbReference>
<dbReference type="GO" id="GO:0030036">
    <property type="term" value="P:actin cytoskeleton organization"/>
    <property type="evidence" value="ECO:0007669"/>
    <property type="project" value="TreeGrafter"/>
</dbReference>
<dbReference type="FunFam" id="2.10.110.10:FF:000014">
    <property type="entry name" value="PDZ and LIM domain protein 5"/>
    <property type="match status" value="1"/>
</dbReference>
<evidence type="ECO:0000313" key="12">
    <source>
        <dbReference type="Proteomes" id="UP000053872"/>
    </source>
</evidence>
<feature type="domain" description="PDZ" evidence="10">
    <location>
        <begin position="1"/>
        <end position="84"/>
    </location>
</feature>
<dbReference type="FunFam" id="2.10.110.10:FF:000010">
    <property type="entry name" value="PDZ and LIM domain protein 5"/>
    <property type="match status" value="1"/>
</dbReference>
<dbReference type="CDD" id="cd09454">
    <property type="entry name" value="LIM1_ZASP_Cypher"/>
    <property type="match status" value="1"/>
</dbReference>
<evidence type="ECO:0000256" key="1">
    <source>
        <dbReference type="ARBA" id="ARBA00004216"/>
    </source>
</evidence>
<protein>
    <submittedName>
        <fullName evidence="11">LIM domain binding 3, transcript variant X6</fullName>
    </submittedName>
</protein>
<evidence type="ECO:0000256" key="4">
    <source>
        <dbReference type="ARBA" id="ARBA00022737"/>
    </source>
</evidence>
<keyword evidence="3 7" id="KW-0479">Metal-binding</keyword>
<dbReference type="PANTHER" id="PTHR24214">
    <property type="entry name" value="PDZ AND LIM DOMAIN PROTEIN ZASP"/>
    <property type="match status" value="1"/>
</dbReference>
<dbReference type="InterPro" id="IPR031847">
    <property type="entry name" value="PDLI1-4/Zasp-like_mid"/>
</dbReference>
<dbReference type="InterPro" id="IPR001478">
    <property type="entry name" value="PDZ"/>
</dbReference>
<feature type="compositionally biased region" description="Low complexity" evidence="8">
    <location>
        <begin position="469"/>
        <end position="483"/>
    </location>
</feature>
<dbReference type="SMART" id="SM00735">
    <property type="entry name" value="ZM"/>
    <property type="match status" value="1"/>
</dbReference>
<proteinExistence type="predicted"/>
<reference evidence="11 12" key="1">
    <citation type="journal article" date="2013" name="Science">
        <title>Genomic diversity and evolution of the head crest in the rock pigeon.</title>
        <authorList>
            <person name="Shapiro M.D."/>
            <person name="Kronenberg Z."/>
            <person name="Li C."/>
            <person name="Domyan E.T."/>
            <person name="Pan H."/>
            <person name="Campbell M."/>
            <person name="Tan H."/>
            <person name="Huff C.D."/>
            <person name="Hu H."/>
            <person name="Vickrey A.I."/>
            <person name="Nielsen S.C."/>
            <person name="Stringham S.A."/>
            <person name="Hu H."/>
            <person name="Willerslev E."/>
            <person name="Gilbert M.T."/>
            <person name="Yandell M."/>
            <person name="Zhang G."/>
            <person name="Wang J."/>
        </authorList>
    </citation>
    <scope>NUCLEOTIDE SEQUENCE [LARGE SCALE GENOMIC DNA]</scope>
    <source>
        <tissue evidence="11">Blood</tissue>
    </source>
</reference>
<evidence type="ECO:0000256" key="7">
    <source>
        <dbReference type="PROSITE-ProRule" id="PRU00125"/>
    </source>
</evidence>
<dbReference type="GO" id="GO:0007507">
    <property type="term" value="P:heart development"/>
    <property type="evidence" value="ECO:0007669"/>
    <property type="project" value="TreeGrafter"/>
</dbReference>
<dbReference type="Pfam" id="PF00595">
    <property type="entry name" value="PDZ"/>
    <property type="match status" value="1"/>
</dbReference>
<dbReference type="GO" id="GO:0003779">
    <property type="term" value="F:actin binding"/>
    <property type="evidence" value="ECO:0007669"/>
    <property type="project" value="TreeGrafter"/>
</dbReference>
<dbReference type="SMART" id="SM00132">
    <property type="entry name" value="LIM"/>
    <property type="match status" value="3"/>
</dbReference>
<feature type="region of interest" description="Disordered" evidence="8">
    <location>
        <begin position="411"/>
        <end position="433"/>
    </location>
</feature>
<comment type="caution">
    <text evidence="11">The sequence shown here is derived from an EMBL/GenBank/DDBJ whole genome shotgun (WGS) entry which is preliminary data.</text>
</comment>
<dbReference type="GO" id="GO:0001725">
    <property type="term" value="C:stress fiber"/>
    <property type="evidence" value="ECO:0007669"/>
    <property type="project" value="TreeGrafter"/>
</dbReference>
<dbReference type="CTD" id="11155"/>
<dbReference type="GO" id="GO:0051371">
    <property type="term" value="F:muscle alpha-actinin binding"/>
    <property type="evidence" value="ECO:0007669"/>
    <property type="project" value="TreeGrafter"/>
</dbReference>
<feature type="region of interest" description="Disordered" evidence="8">
    <location>
        <begin position="459"/>
        <end position="483"/>
    </location>
</feature>
<dbReference type="CDD" id="cd06753">
    <property type="entry name" value="PDZ_PDLIM-like"/>
    <property type="match status" value="1"/>
</dbReference>
<keyword evidence="12" id="KW-1185">Reference proteome</keyword>
<evidence type="ECO:0000313" key="11">
    <source>
        <dbReference type="EMBL" id="PKK28447.1"/>
    </source>
</evidence>
<evidence type="ECO:0000256" key="3">
    <source>
        <dbReference type="ARBA" id="ARBA00022723"/>
    </source>
</evidence>
<dbReference type="InterPro" id="IPR036034">
    <property type="entry name" value="PDZ_sf"/>
</dbReference>
<dbReference type="PANTHER" id="PTHR24214:SF9">
    <property type="entry name" value="LIM DOMAIN-BINDING PROTEIN 3"/>
    <property type="match status" value="1"/>
</dbReference>
<dbReference type="Pfam" id="PF00412">
    <property type="entry name" value="LIM"/>
    <property type="match status" value="3"/>
</dbReference>
<evidence type="ECO:0000256" key="8">
    <source>
        <dbReference type="SAM" id="MobiDB-lite"/>
    </source>
</evidence>
<dbReference type="SUPFAM" id="SSF50156">
    <property type="entry name" value="PDZ domain-like"/>
    <property type="match status" value="1"/>
</dbReference>
<dbReference type="GO" id="GO:0005912">
    <property type="term" value="C:adherens junction"/>
    <property type="evidence" value="ECO:0007669"/>
    <property type="project" value="TreeGrafter"/>
</dbReference>
<evidence type="ECO:0000256" key="6">
    <source>
        <dbReference type="ARBA" id="ARBA00023038"/>
    </source>
</evidence>
<feature type="compositionally biased region" description="Basic and acidic residues" evidence="8">
    <location>
        <begin position="246"/>
        <end position="256"/>
    </location>
</feature>
<dbReference type="PROSITE" id="PS50106">
    <property type="entry name" value="PDZ"/>
    <property type="match status" value="1"/>
</dbReference>
<dbReference type="AlphaFoldDB" id="A0A2I0MFK4"/>
<feature type="domain" description="LIM zinc-binding" evidence="9">
    <location>
        <begin position="563"/>
        <end position="622"/>
    </location>
</feature>
<comment type="subcellular location">
    <subcellularLocation>
        <location evidence="1">Cytoplasm</location>
        <location evidence="1">Myofibril</location>
        <location evidence="1">Sarcomere</location>
        <location evidence="1">Z line</location>
    </subcellularLocation>
</comment>
<evidence type="ECO:0000259" key="9">
    <source>
        <dbReference type="PROSITE" id="PS50023"/>
    </source>
</evidence>
<dbReference type="Gene3D" id="2.30.42.10">
    <property type="match status" value="1"/>
</dbReference>
<evidence type="ECO:0000256" key="2">
    <source>
        <dbReference type="ARBA" id="ARBA00022490"/>
    </source>
</evidence>
<dbReference type="CDD" id="cd09362">
    <property type="entry name" value="LIM2_Enigma_like"/>
    <property type="match status" value="1"/>
</dbReference>
<dbReference type="Gene3D" id="2.10.110.10">
    <property type="entry name" value="Cysteine Rich Protein"/>
    <property type="match status" value="3"/>
</dbReference>
<gene>
    <name evidence="11" type="primary">LDB3</name>
    <name evidence="11" type="ORF">A306_00005177</name>
</gene>
<dbReference type="Pfam" id="PF15936">
    <property type="entry name" value="DUF4749"/>
    <property type="match status" value="1"/>
</dbReference>
<keyword evidence="4" id="KW-0677">Repeat</keyword>